<comment type="caution">
    <text evidence="1">The sequence shown here is derived from an EMBL/GenBank/DDBJ whole genome shotgun (WGS) entry which is preliminary data.</text>
</comment>
<dbReference type="RefSeq" id="WP_155358933.1">
    <property type="nucleotide sequence ID" value="NZ_BAAAHL010000028.1"/>
</dbReference>
<gene>
    <name evidence="1" type="ORF">Amac_072950</name>
</gene>
<organism evidence="1 2">
    <name type="scientific">Acrocarpospora macrocephala</name>
    <dbReference type="NCBI Taxonomy" id="150177"/>
    <lineage>
        <taxon>Bacteria</taxon>
        <taxon>Bacillati</taxon>
        <taxon>Actinomycetota</taxon>
        <taxon>Actinomycetes</taxon>
        <taxon>Streptosporangiales</taxon>
        <taxon>Streptosporangiaceae</taxon>
        <taxon>Acrocarpospora</taxon>
    </lineage>
</organism>
<dbReference type="Proteomes" id="UP000331127">
    <property type="component" value="Unassembled WGS sequence"/>
</dbReference>
<dbReference type="Gene3D" id="3.30.565.10">
    <property type="entry name" value="Histidine kinase-like ATPase, C-terminal domain"/>
    <property type="match status" value="1"/>
</dbReference>
<name>A0A5M3X6B2_9ACTN</name>
<dbReference type="CDD" id="cd16936">
    <property type="entry name" value="HATPase_RsbW-like"/>
    <property type="match status" value="1"/>
</dbReference>
<keyword evidence="2" id="KW-1185">Reference proteome</keyword>
<dbReference type="InterPro" id="IPR050267">
    <property type="entry name" value="Anti-sigma-factor_SerPK"/>
</dbReference>
<proteinExistence type="predicted"/>
<dbReference type="PANTHER" id="PTHR35526:SF3">
    <property type="entry name" value="ANTI-SIGMA-F FACTOR RSBW"/>
    <property type="match status" value="1"/>
</dbReference>
<evidence type="ECO:0008006" key="3">
    <source>
        <dbReference type="Google" id="ProtNLM"/>
    </source>
</evidence>
<dbReference type="OrthoDB" id="3480034at2"/>
<reference evidence="1 2" key="1">
    <citation type="submission" date="2019-10" db="EMBL/GenBank/DDBJ databases">
        <title>Whole genome shotgun sequence of Acrocarpospora macrocephala NBRC 16266.</title>
        <authorList>
            <person name="Ichikawa N."/>
            <person name="Kimura A."/>
            <person name="Kitahashi Y."/>
            <person name="Komaki H."/>
            <person name="Oguchi A."/>
        </authorList>
    </citation>
    <scope>NUCLEOTIDE SEQUENCE [LARGE SCALE GENOMIC DNA]</scope>
    <source>
        <strain evidence="1 2">NBRC 16266</strain>
    </source>
</reference>
<sequence>MGRTLTAWGRADLVECAQLIIGELVANAVQATADVRAAGVDLGAPGGQGECQPGIIGVDFYRIGGRVVLEVWDRSRLPPKLANPSAEDVGGRGLLLVDALATVWGYRLPVTGGKVVYATLDEVA</sequence>
<dbReference type="PANTHER" id="PTHR35526">
    <property type="entry name" value="ANTI-SIGMA-F FACTOR RSBW-RELATED"/>
    <property type="match status" value="1"/>
</dbReference>
<dbReference type="AlphaFoldDB" id="A0A5M3X6B2"/>
<evidence type="ECO:0000313" key="1">
    <source>
        <dbReference type="EMBL" id="GES13698.1"/>
    </source>
</evidence>
<dbReference type="EMBL" id="BLAE01000049">
    <property type="protein sequence ID" value="GES13698.1"/>
    <property type="molecule type" value="Genomic_DNA"/>
</dbReference>
<evidence type="ECO:0000313" key="2">
    <source>
        <dbReference type="Proteomes" id="UP000331127"/>
    </source>
</evidence>
<protein>
    <recommendedName>
        <fullName evidence="3">Histidine kinase/HSP90-like ATPase domain-containing protein</fullName>
    </recommendedName>
</protein>
<accession>A0A5M3X6B2</accession>
<dbReference type="InterPro" id="IPR036890">
    <property type="entry name" value="HATPase_C_sf"/>
</dbReference>
<dbReference type="SUPFAM" id="SSF55874">
    <property type="entry name" value="ATPase domain of HSP90 chaperone/DNA topoisomerase II/histidine kinase"/>
    <property type="match status" value="1"/>
</dbReference>